<dbReference type="Proteomes" id="UP000582659">
    <property type="component" value="Unassembled WGS sequence"/>
</dbReference>
<protein>
    <submittedName>
        <fullName evidence="1">(pine wood nematode) hypothetical protein</fullName>
    </submittedName>
</protein>
<name>A0A1I7SRW7_BURXY</name>
<sequence>MWRTGAVSGPDRLLAIRKIFERSGLCGPVLGLGAGSSSPSARLQLHPYSYELCYSFDAIPLGIRFLVCSSHYLNSLGVPCPSHKFRKFFTT</sequence>
<evidence type="ECO:0000313" key="3">
    <source>
        <dbReference type="Proteomes" id="UP000095284"/>
    </source>
</evidence>
<evidence type="ECO:0000313" key="5">
    <source>
        <dbReference type="WBParaSite" id="BXY_1578400.1"/>
    </source>
</evidence>
<evidence type="ECO:0000313" key="1">
    <source>
        <dbReference type="EMBL" id="CAD5217841.1"/>
    </source>
</evidence>
<proteinExistence type="predicted"/>
<reference evidence="5" key="1">
    <citation type="submission" date="2016-11" db="UniProtKB">
        <authorList>
            <consortium name="WormBaseParasite"/>
        </authorList>
    </citation>
    <scope>IDENTIFICATION</scope>
</reference>
<dbReference type="Proteomes" id="UP000095284">
    <property type="component" value="Unplaced"/>
</dbReference>
<dbReference type="EMBL" id="CAJFDI010000002">
    <property type="protein sequence ID" value="CAD5217841.1"/>
    <property type="molecule type" value="Genomic_DNA"/>
</dbReference>
<dbReference type="Proteomes" id="UP000659654">
    <property type="component" value="Unassembled WGS sequence"/>
</dbReference>
<gene>
    <name evidence="1" type="ORF">BXYJ_LOCUS5234</name>
</gene>
<evidence type="ECO:0000313" key="2">
    <source>
        <dbReference type="EMBL" id="CAG9101771.1"/>
    </source>
</evidence>
<keyword evidence="4" id="KW-1185">Reference proteome</keyword>
<accession>A0A1I7SRW7</accession>
<dbReference type="EMBL" id="CAJFCV020000002">
    <property type="protein sequence ID" value="CAG9101771.1"/>
    <property type="molecule type" value="Genomic_DNA"/>
</dbReference>
<dbReference type="WBParaSite" id="BXY_1578400.1">
    <property type="protein sequence ID" value="BXY_1578400.1"/>
    <property type="gene ID" value="BXY_1578400"/>
</dbReference>
<evidence type="ECO:0000313" key="4">
    <source>
        <dbReference type="Proteomes" id="UP000659654"/>
    </source>
</evidence>
<reference evidence="2" key="2">
    <citation type="submission" date="2020-08" db="EMBL/GenBank/DDBJ databases">
        <authorList>
            <person name="Kikuchi T."/>
        </authorList>
    </citation>
    <scope>NUCLEOTIDE SEQUENCE</scope>
    <source>
        <strain evidence="1">Ka4C1</strain>
    </source>
</reference>
<dbReference type="AlphaFoldDB" id="A0A1I7SRW7"/>
<organism evidence="3 5">
    <name type="scientific">Bursaphelenchus xylophilus</name>
    <name type="common">Pinewood nematode worm</name>
    <name type="synonym">Aphelenchoides xylophilus</name>
    <dbReference type="NCBI Taxonomy" id="6326"/>
    <lineage>
        <taxon>Eukaryota</taxon>
        <taxon>Metazoa</taxon>
        <taxon>Ecdysozoa</taxon>
        <taxon>Nematoda</taxon>
        <taxon>Chromadorea</taxon>
        <taxon>Rhabditida</taxon>
        <taxon>Tylenchina</taxon>
        <taxon>Tylenchomorpha</taxon>
        <taxon>Aphelenchoidea</taxon>
        <taxon>Aphelenchoididae</taxon>
        <taxon>Bursaphelenchus</taxon>
    </lineage>
</organism>